<dbReference type="AlphaFoldDB" id="A0A2V1DVH7"/>
<dbReference type="STRING" id="97972.A0A2V1DVH7"/>
<evidence type="ECO:0000313" key="2">
    <source>
        <dbReference type="Proteomes" id="UP000244855"/>
    </source>
</evidence>
<name>A0A2V1DVH7_9PLEO</name>
<sequence>MEKRETILRWLTRDSPSHIEHIQIIQQTISGAQAVERVSNQILHPEATVPDSQTTLQMTNEARDEAQRLTRALTDLLTIPETTHFAELDVSQMVKSISERTEQLLEFLTDCLATTSDEDSLKSLRRSNLDGTQDLANRIAMRITLIQDQVAQDMTRVYFDQLAPANQHLWIGRQGAEPVLVEYWNYEASTPEEVQKNLQQAARISALLSEVKGGKFRILPGLGHMHESNRHRIGFVYKLPGKFSQNDYVKLSDLMGKVKSVPLDLRTRLASTICDFTLHLHSIGWFHKAIKSANILIFRNLDAQVPDDRDYRAWNIEDPYLIGFDCSRPSEAETWSAVDFSTQANIYRHPERWGAPKRFEKHHDLYALVSRT</sequence>
<dbReference type="OrthoDB" id="1911848at2759"/>
<keyword evidence="2" id="KW-1185">Reference proteome</keyword>
<organism evidence="1 2">
    <name type="scientific">Periconia macrospinosa</name>
    <dbReference type="NCBI Taxonomy" id="97972"/>
    <lineage>
        <taxon>Eukaryota</taxon>
        <taxon>Fungi</taxon>
        <taxon>Dikarya</taxon>
        <taxon>Ascomycota</taxon>
        <taxon>Pezizomycotina</taxon>
        <taxon>Dothideomycetes</taxon>
        <taxon>Pleosporomycetidae</taxon>
        <taxon>Pleosporales</taxon>
        <taxon>Massarineae</taxon>
        <taxon>Periconiaceae</taxon>
        <taxon>Periconia</taxon>
    </lineage>
</organism>
<evidence type="ECO:0000313" key="1">
    <source>
        <dbReference type="EMBL" id="PVI01284.1"/>
    </source>
</evidence>
<proteinExistence type="predicted"/>
<dbReference type="Gene3D" id="1.10.510.10">
    <property type="entry name" value="Transferase(Phosphotransferase) domain 1"/>
    <property type="match status" value="1"/>
</dbReference>
<evidence type="ECO:0008006" key="3">
    <source>
        <dbReference type="Google" id="ProtNLM"/>
    </source>
</evidence>
<dbReference type="Proteomes" id="UP000244855">
    <property type="component" value="Unassembled WGS sequence"/>
</dbReference>
<protein>
    <recommendedName>
        <fullName evidence="3">Protein kinase domain-containing protein</fullName>
    </recommendedName>
</protein>
<dbReference type="PANTHER" id="PTHR37542">
    <property type="entry name" value="HELO DOMAIN-CONTAINING PROTEIN-RELATED"/>
    <property type="match status" value="1"/>
</dbReference>
<gene>
    <name evidence="1" type="ORF">DM02DRAFT_361598</name>
</gene>
<accession>A0A2V1DVH7</accession>
<dbReference type="SUPFAM" id="SSF56112">
    <property type="entry name" value="Protein kinase-like (PK-like)"/>
    <property type="match status" value="1"/>
</dbReference>
<dbReference type="EMBL" id="KZ805360">
    <property type="protein sequence ID" value="PVI01284.1"/>
    <property type="molecule type" value="Genomic_DNA"/>
</dbReference>
<reference evidence="1 2" key="1">
    <citation type="journal article" date="2018" name="Sci. Rep.">
        <title>Comparative genomics provides insights into the lifestyle and reveals functional heterogeneity of dark septate endophytic fungi.</title>
        <authorList>
            <person name="Knapp D.G."/>
            <person name="Nemeth J.B."/>
            <person name="Barry K."/>
            <person name="Hainaut M."/>
            <person name="Henrissat B."/>
            <person name="Johnson J."/>
            <person name="Kuo A."/>
            <person name="Lim J.H.P."/>
            <person name="Lipzen A."/>
            <person name="Nolan M."/>
            <person name="Ohm R.A."/>
            <person name="Tamas L."/>
            <person name="Grigoriev I.V."/>
            <person name="Spatafora J.W."/>
            <person name="Nagy L.G."/>
            <person name="Kovacs G.M."/>
        </authorList>
    </citation>
    <scope>NUCLEOTIDE SEQUENCE [LARGE SCALE GENOMIC DNA]</scope>
    <source>
        <strain evidence="1 2">DSE2036</strain>
    </source>
</reference>
<dbReference type="PANTHER" id="PTHR37542:SF3">
    <property type="entry name" value="PRION-INHIBITION AND PROPAGATION HELO DOMAIN-CONTAINING PROTEIN"/>
    <property type="match status" value="1"/>
</dbReference>
<dbReference type="InterPro" id="IPR011009">
    <property type="entry name" value="Kinase-like_dom_sf"/>
</dbReference>